<name>A0A0R3ARQ0_PSEVE</name>
<dbReference type="OrthoDB" id="6868027at2"/>
<evidence type="ECO:0000313" key="1">
    <source>
        <dbReference type="EMBL" id="KAA6174844.1"/>
    </source>
</evidence>
<dbReference type="AlphaFoldDB" id="A0A0R3ARQ0"/>
<protein>
    <submittedName>
        <fullName evidence="1">Uncharacterized protein</fullName>
    </submittedName>
</protein>
<gene>
    <name evidence="1" type="ORF">F3K53_20930</name>
</gene>
<dbReference type="Proteomes" id="UP000323909">
    <property type="component" value="Unassembled WGS sequence"/>
</dbReference>
<evidence type="ECO:0000313" key="2">
    <source>
        <dbReference type="Proteomes" id="UP000323909"/>
    </source>
</evidence>
<organism evidence="1 2">
    <name type="scientific">Pseudomonas veronii</name>
    <dbReference type="NCBI Taxonomy" id="76761"/>
    <lineage>
        <taxon>Bacteria</taxon>
        <taxon>Pseudomonadati</taxon>
        <taxon>Pseudomonadota</taxon>
        <taxon>Gammaproteobacteria</taxon>
        <taxon>Pseudomonadales</taxon>
        <taxon>Pseudomonadaceae</taxon>
        <taxon>Pseudomonas</taxon>
    </lineage>
</organism>
<dbReference type="GeneID" id="45734058"/>
<dbReference type="EMBL" id="VWXT01000365">
    <property type="protein sequence ID" value="KAA6174844.1"/>
    <property type="molecule type" value="Genomic_DNA"/>
</dbReference>
<comment type="caution">
    <text evidence="1">The sequence shown here is derived from an EMBL/GenBank/DDBJ whole genome shotgun (WGS) entry which is preliminary data.</text>
</comment>
<accession>A0A0R3ARQ0</accession>
<proteinExistence type="predicted"/>
<reference evidence="1 2" key="1">
    <citation type="submission" date="2019-09" db="EMBL/GenBank/DDBJ databases">
        <title>Genomic sequencing of 4 copper resistant soil isolates.</title>
        <authorList>
            <person name="Havryliuk O."/>
        </authorList>
    </citation>
    <scope>NUCLEOTIDE SEQUENCE [LARGE SCALE GENOMIC DNA]</scope>
    <source>
        <strain evidence="1 2">UKR4</strain>
    </source>
</reference>
<sequence length="173" mass="18872">MHSSAELFPSIHAGAVFEASAVAHAHKSGINPVELDALAQAIGRLARDHSTVVPMSMREDLLEFEKLGYVELTNTPSATITVELLCAGALLSSYFWSVWVPRYLQCCSLKVAVMSHLQHPAEVQHCSVVFRVPGAREATRHFLHELGTKFPGDQAEIIAIQTGNVLADRDAEL</sequence>
<dbReference type="RefSeq" id="WP_008437321.1">
    <property type="nucleotide sequence ID" value="NZ_CP149793.1"/>
</dbReference>